<dbReference type="RefSeq" id="WP_130549964.1">
    <property type="nucleotide sequence ID" value="NZ_SHMC01000001.1"/>
</dbReference>
<feature type="binding site" evidence="3">
    <location>
        <position position="436"/>
    </location>
    <ligand>
        <name>Mn(2+)</name>
        <dbReference type="ChEBI" id="CHEBI:29035"/>
    </ligand>
</feature>
<dbReference type="NCBIfam" id="TIGR01358">
    <property type="entry name" value="DAHP_synth_II"/>
    <property type="match status" value="1"/>
</dbReference>
<dbReference type="GO" id="GO:0003849">
    <property type="term" value="F:3-deoxy-7-phosphoheptulonate synthase activity"/>
    <property type="evidence" value="ECO:0007669"/>
    <property type="project" value="UniProtKB-EC"/>
</dbReference>
<comment type="cofactor">
    <cofactor evidence="3">
        <name>Mn(2+)</name>
        <dbReference type="ChEBI" id="CHEBI:29035"/>
    </cofactor>
    <cofactor evidence="3">
        <name>Co(2+)</name>
        <dbReference type="ChEBI" id="CHEBI:48828"/>
    </cofactor>
    <cofactor evidence="3">
        <name>Cd(2+)</name>
        <dbReference type="ChEBI" id="CHEBI:48775"/>
    </cofactor>
    <text evidence="3">Binds 1 divalent cation per subunit. The enzyme is active with manganese, cobalt or cadmium ions.</text>
</comment>
<sequence length="463" mass="51541">MSAAAPAVPFSATSGDWRPDSWRTRPAMQLPTYPDADALARAVEELGKLPPLVTSWEIFALKKQLAEAQEGKRFVLQGGDCAESFSDCESGLISNRLKVLLQMSLVLVHGLQLPVVRVGRFAGQYAKPRSTDMETRGEITLPSYRGDLVNGPEFTAAARIPDPQRMIRAHSRSAMTMNFVRALIDGGFADLHHPEYWNLSWVGYSPLANEYQQMVSDIGGAVRFMETLAGAEVHNLNRIDFYTSHEALLLPYEQALTREVPRQHGWFNLSTHYPWIGMRTAAVDGAHVEYLRGVRNPIAVKVGPSVKPDQLLELMDILNPDDEPGRLTFIHRMGAAQIADRLPPLLEAVKRDGRRVLWICDAMHGNTESTSNGFKTRRFDNIRGEVEQAFDLHAAAGTRLGGVHLELTGEDVTECTGGARELTDIDLERAYRSTVDPRLNYEQSLEIAMSIVRKQRQLQATVG</sequence>
<comment type="caution">
    <text evidence="5">The sequence shown here is derived from an EMBL/GenBank/DDBJ whole genome shotgun (WGS) entry which is preliminary data.</text>
</comment>
<organism evidence="5 6">
    <name type="scientific">Pseudoxanthomonas winnipegensis</name>
    <dbReference type="NCBI Taxonomy" id="2480810"/>
    <lineage>
        <taxon>Bacteria</taxon>
        <taxon>Pseudomonadati</taxon>
        <taxon>Pseudomonadota</taxon>
        <taxon>Gammaproteobacteria</taxon>
        <taxon>Lysobacterales</taxon>
        <taxon>Lysobacteraceae</taxon>
        <taxon>Pseudoxanthomonas</taxon>
    </lineage>
</organism>
<feature type="binding site" evidence="3">
    <location>
        <position position="332"/>
    </location>
    <ligand>
        <name>phosphoenolpyruvate</name>
        <dbReference type="ChEBI" id="CHEBI:58702"/>
    </ligand>
</feature>
<dbReference type="EC" id="2.5.1.54" evidence="4"/>
<dbReference type="EMBL" id="SHMC01000001">
    <property type="protein sequence ID" value="TAA28396.1"/>
    <property type="molecule type" value="Genomic_DNA"/>
</dbReference>
<dbReference type="PANTHER" id="PTHR21337">
    <property type="entry name" value="PHOSPHO-2-DEHYDRO-3-DEOXYHEPTONATE ALDOLASE 1, 2"/>
    <property type="match status" value="1"/>
</dbReference>
<comment type="catalytic activity">
    <reaction evidence="4">
        <text>D-erythrose 4-phosphate + phosphoenolpyruvate + H2O = 7-phospho-2-dehydro-3-deoxy-D-arabino-heptonate + phosphate</text>
        <dbReference type="Rhea" id="RHEA:14717"/>
        <dbReference type="ChEBI" id="CHEBI:15377"/>
        <dbReference type="ChEBI" id="CHEBI:16897"/>
        <dbReference type="ChEBI" id="CHEBI:43474"/>
        <dbReference type="ChEBI" id="CHEBI:58394"/>
        <dbReference type="ChEBI" id="CHEBI:58702"/>
        <dbReference type="EC" id="2.5.1.54"/>
    </reaction>
</comment>
<feature type="binding site" evidence="3">
    <location>
        <position position="81"/>
    </location>
    <ligand>
        <name>Mn(2+)</name>
        <dbReference type="ChEBI" id="CHEBI:29035"/>
    </ligand>
</feature>
<evidence type="ECO:0000256" key="1">
    <source>
        <dbReference type="ARBA" id="ARBA00008911"/>
    </source>
</evidence>
<dbReference type="Pfam" id="PF01474">
    <property type="entry name" value="DAHP_synth_2"/>
    <property type="match status" value="1"/>
</dbReference>
<name>A0A4Q8LG66_9GAMM</name>
<feature type="binding site" evidence="3">
    <location>
        <position position="120"/>
    </location>
    <ligand>
        <name>phosphoenolpyruvate</name>
        <dbReference type="ChEBI" id="CHEBI:58702"/>
    </ligand>
</feature>
<gene>
    <name evidence="5" type="ORF">EA660_02060</name>
</gene>
<dbReference type="GO" id="GO:0009073">
    <property type="term" value="P:aromatic amino acid family biosynthetic process"/>
    <property type="evidence" value="ECO:0007669"/>
    <property type="project" value="InterPro"/>
</dbReference>
<dbReference type="InterPro" id="IPR002480">
    <property type="entry name" value="DAHP_synth_2"/>
</dbReference>
<evidence type="ECO:0000256" key="2">
    <source>
        <dbReference type="ARBA" id="ARBA00022679"/>
    </source>
</evidence>
<keyword evidence="3" id="KW-0170">Cobalt</keyword>
<dbReference type="InterPro" id="IPR013785">
    <property type="entry name" value="Aldolase_TIM"/>
</dbReference>
<dbReference type="AlphaFoldDB" id="A0A4Q8LG66"/>
<dbReference type="OrthoDB" id="9766852at2"/>
<keyword evidence="2 4" id="KW-0808">Transferase</keyword>
<evidence type="ECO:0000313" key="6">
    <source>
        <dbReference type="Proteomes" id="UP000292627"/>
    </source>
</evidence>
<feature type="binding site" evidence="3">
    <location>
        <position position="364"/>
    </location>
    <ligand>
        <name>Mn(2+)</name>
        <dbReference type="ChEBI" id="CHEBI:29035"/>
    </ligand>
</feature>
<protein>
    <recommendedName>
        <fullName evidence="4">Phospho-2-dehydro-3-deoxyheptonate aldolase</fullName>
        <ecNumber evidence="4">2.5.1.54</ecNumber>
    </recommendedName>
</protein>
<keyword evidence="3" id="KW-0464">Manganese</keyword>
<proteinExistence type="inferred from homology"/>
<keyword evidence="3" id="KW-0104">Cadmium</keyword>
<reference evidence="5 6" key="1">
    <citation type="submission" date="2019-02" db="EMBL/GenBank/DDBJ databases">
        <title>WGS of Pseudoxanthomonas species novum from clinical isolates.</title>
        <authorList>
            <person name="Bernier A.-M."/>
            <person name="Bernard K."/>
            <person name="Vachon A."/>
        </authorList>
    </citation>
    <scope>NUCLEOTIDE SEQUENCE [LARGE SCALE GENOMIC DNA]</scope>
    <source>
        <strain evidence="5 6">NML171200</strain>
    </source>
</reference>
<dbReference type="PANTHER" id="PTHR21337:SF0">
    <property type="entry name" value="PHOSPHO-2-DEHYDRO-3-DEOXYHEPTONATE ALDOLASE"/>
    <property type="match status" value="1"/>
</dbReference>
<evidence type="ECO:0000313" key="5">
    <source>
        <dbReference type="EMBL" id="TAA28396.1"/>
    </source>
</evidence>
<evidence type="ECO:0000256" key="4">
    <source>
        <dbReference type="RuleBase" id="RU363071"/>
    </source>
</evidence>
<accession>A0A4Q8LG66</accession>
<dbReference type="SUPFAM" id="SSF51569">
    <property type="entry name" value="Aldolase"/>
    <property type="match status" value="1"/>
</dbReference>
<dbReference type="Proteomes" id="UP000292627">
    <property type="component" value="Unassembled WGS sequence"/>
</dbReference>
<feature type="binding site" evidence="3">
    <location>
        <position position="406"/>
    </location>
    <ligand>
        <name>Mn(2+)</name>
        <dbReference type="ChEBI" id="CHEBI:29035"/>
    </ligand>
</feature>
<comment type="similarity">
    <text evidence="1 4">Belongs to the class-II DAHP synthase family.</text>
</comment>
<dbReference type="Gene3D" id="3.20.20.70">
    <property type="entry name" value="Aldolase class I"/>
    <property type="match status" value="1"/>
</dbReference>
<evidence type="ECO:0000256" key="3">
    <source>
        <dbReference type="PIRSR" id="PIRSR602480-1"/>
    </source>
</evidence>
<feature type="binding site" evidence="3">
    <location>
        <position position="301"/>
    </location>
    <ligand>
        <name>phosphoenolpyruvate</name>
        <dbReference type="ChEBI" id="CHEBI:58702"/>
    </ligand>
</feature>